<comment type="caution">
    <text evidence="1">The sequence shown here is derived from an EMBL/GenBank/DDBJ whole genome shotgun (WGS) entry which is preliminary data.</text>
</comment>
<feature type="non-terminal residue" evidence="1">
    <location>
        <position position="1"/>
    </location>
</feature>
<dbReference type="SUPFAM" id="SSF53474">
    <property type="entry name" value="alpha/beta-Hydrolases"/>
    <property type="match status" value="1"/>
</dbReference>
<reference evidence="1" key="1">
    <citation type="submission" date="2019-09" db="EMBL/GenBank/DDBJ databases">
        <authorList>
            <person name="Ashton P.M."/>
            <person name="Dallman T."/>
            <person name="Nair S."/>
            <person name="De Pinna E."/>
            <person name="Peters T."/>
            <person name="Grant K."/>
        </authorList>
    </citation>
    <scope>NUCLEOTIDE SEQUENCE</scope>
    <source>
        <strain evidence="1">800616</strain>
    </source>
</reference>
<dbReference type="GO" id="GO:0016787">
    <property type="term" value="F:hydrolase activity"/>
    <property type="evidence" value="ECO:0007669"/>
    <property type="project" value="UniProtKB-KW"/>
</dbReference>
<proteinExistence type="predicted"/>
<protein>
    <submittedName>
        <fullName evidence="1">Alpha/beta hydrolase</fullName>
    </submittedName>
</protein>
<dbReference type="InterPro" id="IPR029058">
    <property type="entry name" value="AB_hydrolase_fold"/>
</dbReference>
<gene>
    <name evidence="1" type="ORF">F2J40_01705</name>
</gene>
<dbReference type="Gene3D" id="3.40.50.1820">
    <property type="entry name" value="alpha/beta hydrolase"/>
    <property type="match status" value="1"/>
</dbReference>
<dbReference type="EMBL" id="AAKTMG010000001">
    <property type="protein sequence ID" value="ECV5042205.1"/>
    <property type="molecule type" value="Genomic_DNA"/>
</dbReference>
<keyword evidence="1" id="KW-0378">Hydrolase</keyword>
<name>A0A609XBD1_SALET</name>
<dbReference type="AlphaFoldDB" id="A0A609XBD1"/>
<accession>A0A609XBD1</accession>
<sequence length="38" mass="4299">KEKALNVQGEALPCGHSPQEECPEYFIQKLQSFLHSVL</sequence>
<evidence type="ECO:0000313" key="1">
    <source>
        <dbReference type="EMBL" id="ECV5042205.1"/>
    </source>
</evidence>
<organism evidence="1">
    <name type="scientific">Salmonella enterica I</name>
    <dbReference type="NCBI Taxonomy" id="59201"/>
    <lineage>
        <taxon>Bacteria</taxon>
        <taxon>Pseudomonadati</taxon>
        <taxon>Pseudomonadota</taxon>
        <taxon>Gammaproteobacteria</taxon>
        <taxon>Enterobacterales</taxon>
        <taxon>Enterobacteriaceae</taxon>
        <taxon>Salmonella</taxon>
    </lineage>
</organism>